<dbReference type="PANTHER" id="PTHR46685">
    <property type="entry name" value="28S RIBOSOMAL PROTEIN S15, MITOCHONDRIAL"/>
    <property type="match status" value="1"/>
</dbReference>
<dbReference type="InterPro" id="IPR009068">
    <property type="entry name" value="uS15_NS1_RNA-bd_sf"/>
</dbReference>
<name>A0A9N6WS53_9CRUS</name>
<dbReference type="GO" id="GO:0003735">
    <property type="term" value="F:structural constituent of ribosome"/>
    <property type="evidence" value="ECO:0007669"/>
    <property type="project" value="InterPro"/>
</dbReference>
<gene>
    <name evidence="10" type="primary">EOG090X09BQ</name>
</gene>
<evidence type="ECO:0000256" key="9">
    <source>
        <dbReference type="RuleBase" id="RU003919"/>
    </source>
</evidence>
<dbReference type="GO" id="GO:0005763">
    <property type="term" value="C:mitochondrial small ribosomal subunit"/>
    <property type="evidence" value="ECO:0007669"/>
    <property type="project" value="TreeGrafter"/>
</dbReference>
<keyword evidence="5" id="KW-0496">Mitochondrion</keyword>
<dbReference type="EMBL" id="OC978257">
    <property type="protein sequence ID" value="CAG4634912.1"/>
    <property type="molecule type" value="Genomic_DNA"/>
</dbReference>
<dbReference type="SUPFAM" id="SSF47060">
    <property type="entry name" value="S15/NS1 RNA-binding domain"/>
    <property type="match status" value="1"/>
</dbReference>
<dbReference type="Gene3D" id="1.10.287.10">
    <property type="entry name" value="S15/NS1, RNA-binding"/>
    <property type="match status" value="1"/>
</dbReference>
<reference evidence="10" key="1">
    <citation type="submission" date="2021-04" db="EMBL/GenBank/DDBJ databases">
        <authorList>
            <person name="Cornetti L."/>
        </authorList>
    </citation>
    <scope>NUCLEOTIDE SEQUENCE</scope>
</reference>
<evidence type="ECO:0000256" key="1">
    <source>
        <dbReference type="ARBA" id="ARBA00004173"/>
    </source>
</evidence>
<sequence length="263" mass="31147">MLKLVKFVAIASTRQSAAARIIPFAALQHRPYKTEMNLEWVEPPKIPCIDPAKSGDRSPLPQVDLKSLRPKFAKSGIKVQMFMDRKDISEEVKRLSTIEFAPHKEHVKVIKQEALSKVQRHVMDCGTMEAQITCLTIKIRNMQRHMAMRKHDKSAKVLLKEMIEQRNSYLGHLRRFDYKRFEWLLEKMDLVYYAPVNMIERVTRKGALRKLTAYYCDKVRKDRLEEYRLELEKEKEVFSKEKEEVLKWIEQEEQELLKLKSQG</sequence>
<evidence type="ECO:0000256" key="8">
    <source>
        <dbReference type="ARBA" id="ARBA00035528"/>
    </source>
</evidence>
<evidence type="ECO:0000256" key="6">
    <source>
        <dbReference type="ARBA" id="ARBA00023274"/>
    </source>
</evidence>
<dbReference type="SMART" id="SM01387">
    <property type="entry name" value="Ribosomal_S15"/>
    <property type="match status" value="1"/>
</dbReference>
<evidence type="ECO:0000313" key="10">
    <source>
        <dbReference type="EMBL" id="CAG4634912.1"/>
    </source>
</evidence>
<keyword evidence="6 9" id="KW-0687">Ribonucleoprotein</keyword>
<evidence type="ECO:0000256" key="4">
    <source>
        <dbReference type="ARBA" id="ARBA00022980"/>
    </source>
</evidence>
<organism evidence="10">
    <name type="scientific">Alona affinis</name>
    <dbReference type="NCBI Taxonomy" id="381656"/>
    <lineage>
        <taxon>Eukaryota</taxon>
        <taxon>Metazoa</taxon>
        <taxon>Ecdysozoa</taxon>
        <taxon>Arthropoda</taxon>
        <taxon>Crustacea</taxon>
        <taxon>Branchiopoda</taxon>
        <taxon>Diplostraca</taxon>
        <taxon>Cladocera</taxon>
        <taxon>Anomopoda</taxon>
        <taxon>Chydoridae</taxon>
        <taxon>Alona</taxon>
    </lineage>
</organism>
<accession>A0A9N6WS53</accession>
<comment type="subcellular location">
    <subcellularLocation>
        <location evidence="1">Mitochondrion</location>
    </subcellularLocation>
</comment>
<dbReference type="PANTHER" id="PTHR46685:SF1">
    <property type="entry name" value="SMALL RIBOSOMAL SUBUNIT PROTEIN US15M"/>
    <property type="match status" value="1"/>
</dbReference>
<dbReference type="AlphaFoldDB" id="A0A9N6WS53"/>
<protein>
    <recommendedName>
        <fullName evidence="7">Small ribosomal subunit protein uS15m</fullName>
    </recommendedName>
    <alternativeName>
        <fullName evidence="8">28S ribosomal protein S15, mitochondrial</fullName>
    </alternativeName>
</protein>
<dbReference type="InterPro" id="IPR000589">
    <property type="entry name" value="Ribosomal_uS15"/>
</dbReference>
<dbReference type="InterPro" id="IPR052137">
    <property type="entry name" value="uS15_ribosomal"/>
</dbReference>
<keyword evidence="3" id="KW-0809">Transit peptide</keyword>
<evidence type="ECO:0000256" key="3">
    <source>
        <dbReference type="ARBA" id="ARBA00022946"/>
    </source>
</evidence>
<proteinExistence type="inferred from homology"/>
<keyword evidence="4 9" id="KW-0689">Ribosomal protein</keyword>
<evidence type="ECO:0000256" key="5">
    <source>
        <dbReference type="ARBA" id="ARBA00023128"/>
    </source>
</evidence>
<dbReference type="GO" id="GO:0003723">
    <property type="term" value="F:RNA binding"/>
    <property type="evidence" value="ECO:0007669"/>
    <property type="project" value="TreeGrafter"/>
</dbReference>
<comment type="similarity">
    <text evidence="2 9">Belongs to the universal ribosomal protein uS15 family.</text>
</comment>
<dbReference type="Pfam" id="PF00312">
    <property type="entry name" value="Ribosomal_S15"/>
    <property type="match status" value="1"/>
</dbReference>
<evidence type="ECO:0000256" key="2">
    <source>
        <dbReference type="ARBA" id="ARBA00008434"/>
    </source>
</evidence>
<evidence type="ECO:0000256" key="7">
    <source>
        <dbReference type="ARBA" id="ARBA00035249"/>
    </source>
</evidence>
<dbReference type="GO" id="GO:0032543">
    <property type="term" value="P:mitochondrial translation"/>
    <property type="evidence" value="ECO:0007669"/>
    <property type="project" value="TreeGrafter"/>
</dbReference>